<gene>
    <name evidence="2" type="ORF">SAMN05421866_0841</name>
</gene>
<proteinExistence type="predicted"/>
<organism evidence="2 3">
    <name type="scientific">Chryseobacterium oranimense</name>
    <dbReference type="NCBI Taxonomy" id="421058"/>
    <lineage>
        <taxon>Bacteria</taxon>
        <taxon>Pseudomonadati</taxon>
        <taxon>Bacteroidota</taxon>
        <taxon>Flavobacteriia</taxon>
        <taxon>Flavobacteriales</taxon>
        <taxon>Weeksellaceae</taxon>
        <taxon>Chryseobacterium group</taxon>
        <taxon>Chryseobacterium</taxon>
    </lineage>
</organism>
<feature type="region of interest" description="Disordered" evidence="1">
    <location>
        <begin position="63"/>
        <end position="84"/>
    </location>
</feature>
<dbReference type="GeneID" id="56898633"/>
<dbReference type="AlphaFoldDB" id="A0A1M5KUB6"/>
<dbReference type="STRING" id="421058.SAMN05421866_0841"/>
<reference evidence="3" key="1">
    <citation type="submission" date="2016-11" db="EMBL/GenBank/DDBJ databases">
        <authorList>
            <person name="Varghese N."/>
            <person name="Submissions S."/>
        </authorList>
    </citation>
    <scope>NUCLEOTIDE SEQUENCE [LARGE SCALE GENOMIC DNA]</scope>
    <source>
        <strain evidence="3">DSM 19055</strain>
    </source>
</reference>
<dbReference type="OrthoDB" id="770429at2"/>
<dbReference type="RefSeq" id="WP_074941775.1">
    <property type="nucleotide sequence ID" value="NZ_FQWT01000001.1"/>
</dbReference>
<evidence type="ECO:0000313" key="2">
    <source>
        <dbReference type="EMBL" id="SHG56442.1"/>
    </source>
</evidence>
<accession>A0A1M5KUB6</accession>
<evidence type="ECO:0000256" key="1">
    <source>
        <dbReference type="SAM" id="MobiDB-lite"/>
    </source>
</evidence>
<sequence length="84" mass="9620">MSNLADKTEYRALSIIARMVKDFERLHCLNMTATDDWDATGARNLLEGIVQSNGYKINYDRDGKGNRPLLKDDNISDAKHNYTR</sequence>
<keyword evidence="3" id="KW-1185">Reference proteome</keyword>
<protein>
    <submittedName>
        <fullName evidence="2">Uncharacterized protein</fullName>
    </submittedName>
</protein>
<name>A0A1M5KUB6_9FLAO</name>
<dbReference type="Proteomes" id="UP000184047">
    <property type="component" value="Unassembled WGS sequence"/>
</dbReference>
<dbReference type="EMBL" id="FQWT01000001">
    <property type="protein sequence ID" value="SHG56442.1"/>
    <property type="molecule type" value="Genomic_DNA"/>
</dbReference>
<evidence type="ECO:0000313" key="3">
    <source>
        <dbReference type="Proteomes" id="UP000184047"/>
    </source>
</evidence>